<evidence type="ECO:0000259" key="6">
    <source>
        <dbReference type="Pfam" id="PF14833"/>
    </source>
</evidence>
<accession>A0A4P6ZZU5</accession>
<keyword evidence="8" id="KW-1185">Reference proteome</keyword>
<organism evidence="7 8">
    <name type="scientific">Paenisporosarcina antarctica</name>
    <dbReference type="NCBI Taxonomy" id="417367"/>
    <lineage>
        <taxon>Bacteria</taxon>
        <taxon>Bacillati</taxon>
        <taxon>Bacillota</taxon>
        <taxon>Bacilli</taxon>
        <taxon>Bacillales</taxon>
        <taxon>Caryophanaceae</taxon>
        <taxon>Paenisporosarcina</taxon>
    </lineage>
</organism>
<evidence type="ECO:0000256" key="3">
    <source>
        <dbReference type="ARBA" id="ARBA00023027"/>
    </source>
</evidence>
<evidence type="ECO:0000313" key="8">
    <source>
        <dbReference type="Proteomes" id="UP000294292"/>
    </source>
</evidence>
<evidence type="ECO:0000256" key="4">
    <source>
        <dbReference type="PIRSR" id="PIRSR000103-1"/>
    </source>
</evidence>
<dbReference type="EMBL" id="CP038015">
    <property type="protein sequence ID" value="QBP41629.1"/>
    <property type="molecule type" value="Genomic_DNA"/>
</dbReference>
<dbReference type="SUPFAM" id="SSF51735">
    <property type="entry name" value="NAD(P)-binding Rossmann-fold domains"/>
    <property type="match status" value="1"/>
</dbReference>
<name>A0A4P6ZZU5_9BACL</name>
<dbReference type="KEGG" id="panc:E2636_10945"/>
<keyword evidence="3" id="KW-0520">NAD</keyword>
<dbReference type="OrthoDB" id="9786703at2"/>
<sequence length="290" mass="31304">MIEKKHIGFIGTGVMGKSIVKHLLSSGHKVSIFTRTKEKAQDLIDMGAKWAQSPGEVASQVDVVFIMVGYPSDVEEVFYSEQGIFANGKSGLIVVDLTTSKPTLAIELYEKALTYGMSLLDAPVSGGDVGAKLGKLSIMVGGDKEVFDSISPLFKLFGEHIVYQGNAGAGQHTKMANQIAIASNMIAVCEAITYAKKAKLNPETVLQSISMGAAGSWSLSNLAPRMLKDDFEPGFYIKHFIKDMGIALDEAKTMGLQLPGLEMAYSMYQNLAEQGFENEGTQSLIKAYNK</sequence>
<comment type="similarity">
    <text evidence="1">Belongs to the HIBADH-related family.</text>
</comment>
<dbReference type="GO" id="GO:0050661">
    <property type="term" value="F:NADP binding"/>
    <property type="evidence" value="ECO:0007669"/>
    <property type="project" value="InterPro"/>
</dbReference>
<feature type="domain" description="3-hydroxyisobutyrate dehydrogenase-like NAD-binding" evidence="6">
    <location>
        <begin position="168"/>
        <end position="288"/>
    </location>
</feature>
<dbReference type="AlphaFoldDB" id="A0A4P6ZZU5"/>
<dbReference type="GO" id="GO:0051287">
    <property type="term" value="F:NAD binding"/>
    <property type="evidence" value="ECO:0007669"/>
    <property type="project" value="InterPro"/>
</dbReference>
<dbReference type="Proteomes" id="UP000294292">
    <property type="component" value="Chromosome"/>
</dbReference>
<dbReference type="SUPFAM" id="SSF48179">
    <property type="entry name" value="6-phosphogluconate dehydrogenase C-terminal domain-like"/>
    <property type="match status" value="1"/>
</dbReference>
<protein>
    <submittedName>
        <fullName evidence="7">NAD(P)-dependent oxidoreductase</fullName>
    </submittedName>
</protein>
<dbReference type="InterPro" id="IPR015815">
    <property type="entry name" value="HIBADH-related"/>
</dbReference>
<keyword evidence="2" id="KW-0560">Oxidoreductase</keyword>
<dbReference type="InterPro" id="IPR006115">
    <property type="entry name" value="6PGDH_NADP-bd"/>
</dbReference>
<dbReference type="PIRSF" id="PIRSF000103">
    <property type="entry name" value="HIBADH"/>
    <property type="match status" value="1"/>
</dbReference>
<reference evidence="7 8" key="1">
    <citation type="submission" date="2019-03" db="EMBL/GenBank/DDBJ databases">
        <title>Complete genome sequence of Paenisporosarcina antarctica CGMCC 1.6503T.</title>
        <authorList>
            <person name="Rong J.-C."/>
            <person name="Chi N.-Y."/>
            <person name="Zhang Q.-F."/>
        </authorList>
    </citation>
    <scope>NUCLEOTIDE SEQUENCE [LARGE SCALE GENOMIC DNA]</scope>
    <source>
        <strain evidence="7 8">CGMCC 1.6503</strain>
    </source>
</reference>
<dbReference type="InterPro" id="IPR013328">
    <property type="entry name" value="6PGD_dom2"/>
</dbReference>
<evidence type="ECO:0000259" key="5">
    <source>
        <dbReference type="Pfam" id="PF03446"/>
    </source>
</evidence>
<dbReference type="InterPro" id="IPR029154">
    <property type="entry name" value="HIBADH-like_NADP-bd"/>
</dbReference>
<dbReference type="PANTHER" id="PTHR43060:SF15">
    <property type="entry name" value="3-HYDROXYISOBUTYRATE DEHYDROGENASE-LIKE 1, MITOCHONDRIAL-RELATED"/>
    <property type="match status" value="1"/>
</dbReference>
<evidence type="ECO:0000313" key="7">
    <source>
        <dbReference type="EMBL" id="QBP41629.1"/>
    </source>
</evidence>
<dbReference type="PANTHER" id="PTHR43060">
    <property type="entry name" value="3-HYDROXYISOBUTYRATE DEHYDROGENASE-LIKE 1, MITOCHONDRIAL-RELATED"/>
    <property type="match status" value="1"/>
</dbReference>
<feature type="active site" evidence="4">
    <location>
        <position position="174"/>
    </location>
</feature>
<dbReference type="Pfam" id="PF14833">
    <property type="entry name" value="NAD_binding_11"/>
    <property type="match status" value="1"/>
</dbReference>
<feature type="domain" description="6-phosphogluconate dehydrogenase NADP-binding" evidence="5">
    <location>
        <begin position="7"/>
        <end position="165"/>
    </location>
</feature>
<evidence type="ECO:0000256" key="2">
    <source>
        <dbReference type="ARBA" id="ARBA00023002"/>
    </source>
</evidence>
<dbReference type="InterPro" id="IPR008927">
    <property type="entry name" value="6-PGluconate_DH-like_C_sf"/>
</dbReference>
<dbReference type="InterPro" id="IPR036291">
    <property type="entry name" value="NAD(P)-bd_dom_sf"/>
</dbReference>
<gene>
    <name evidence="7" type="ORF">E2636_10945</name>
</gene>
<proteinExistence type="inferred from homology"/>
<dbReference type="Gene3D" id="1.10.1040.10">
    <property type="entry name" value="N-(1-d-carboxylethyl)-l-norvaline Dehydrogenase, domain 2"/>
    <property type="match status" value="1"/>
</dbReference>
<dbReference type="GO" id="GO:0016491">
    <property type="term" value="F:oxidoreductase activity"/>
    <property type="evidence" value="ECO:0007669"/>
    <property type="project" value="UniProtKB-KW"/>
</dbReference>
<dbReference type="Pfam" id="PF03446">
    <property type="entry name" value="NAD_binding_2"/>
    <property type="match status" value="1"/>
</dbReference>
<evidence type="ECO:0000256" key="1">
    <source>
        <dbReference type="ARBA" id="ARBA00009080"/>
    </source>
</evidence>
<dbReference type="Gene3D" id="3.40.50.720">
    <property type="entry name" value="NAD(P)-binding Rossmann-like Domain"/>
    <property type="match status" value="1"/>
</dbReference>